<proteinExistence type="predicted"/>
<organism evidence="3 4">
    <name type="scientific">Caldanaerobacter subterraneus</name>
    <dbReference type="NCBI Taxonomy" id="911092"/>
    <lineage>
        <taxon>Bacteria</taxon>
        <taxon>Bacillati</taxon>
        <taxon>Bacillota</taxon>
        <taxon>Clostridia</taxon>
        <taxon>Thermoanaerobacterales</taxon>
        <taxon>Thermoanaerobacteraceae</taxon>
        <taxon>Caldanaerobacter</taxon>
    </lineage>
</organism>
<feature type="transmembrane region" description="Helical" evidence="1">
    <location>
        <begin position="107"/>
        <end position="133"/>
    </location>
</feature>
<dbReference type="PANTHER" id="PTHR39430:SF1">
    <property type="entry name" value="PROTEASE"/>
    <property type="match status" value="1"/>
</dbReference>
<dbReference type="EMBL" id="SLWU01000016">
    <property type="protein sequence ID" value="TCO63283.1"/>
    <property type="molecule type" value="Genomic_DNA"/>
</dbReference>
<evidence type="ECO:0000313" key="4">
    <source>
        <dbReference type="Proteomes" id="UP000294886"/>
    </source>
</evidence>
<dbReference type="AlphaFoldDB" id="A0A4R2JSI8"/>
<reference evidence="3 4" key="1">
    <citation type="submission" date="2019-03" db="EMBL/GenBank/DDBJ databases">
        <title>Genomic Encyclopedia of Type Strains, Phase IV (KMG-IV): sequencing the most valuable type-strain genomes for metagenomic binning, comparative biology and taxonomic classification.</title>
        <authorList>
            <person name="Goeker M."/>
        </authorList>
    </citation>
    <scope>NUCLEOTIDE SEQUENCE [LARGE SCALE GENOMIC DNA]</scope>
    <source>
        <strain evidence="3 4">DSM 13054</strain>
    </source>
</reference>
<dbReference type="InterPro" id="IPR003675">
    <property type="entry name" value="Rce1/LyrA-like_dom"/>
</dbReference>
<accession>A0A4R2JSI8</accession>
<gene>
    <name evidence="3" type="ORF">EV203_11657</name>
</gene>
<feature type="transmembrane region" description="Helical" evidence="1">
    <location>
        <begin position="64"/>
        <end position="87"/>
    </location>
</feature>
<sequence>MKKMFVNKNGQMRSGWKIAILIAGTFVITLLLAFLAFLIIGLIGKYSEYTMHKLLLLLMVGEERFYLFTTISFLSTVIMITLMLKFIDRKRFKDIGFISIKEGYRNLIAGFFIGAFSIAIIVLILYIIGAVTIERNSNISAYYLLGGMYAFILVGLEEELMSRGYFINALNQMERPWVSVLISSIIFSFMHILNPNIVFLGLLNIFLIGVLFSYMYLKTGNLWMPIGYHISWNYFQGYIFGFNVSGNAIRGIYNAFPKNNFLSGGDFGLEGGIIATLVILITFLILYYYFERYRKVQEVELG</sequence>
<feature type="domain" description="CAAX prenyl protease 2/Lysostaphin resistance protein A-like" evidence="2">
    <location>
        <begin position="144"/>
        <end position="235"/>
    </location>
</feature>
<dbReference type="GO" id="GO:0080120">
    <property type="term" value="P:CAAX-box protein maturation"/>
    <property type="evidence" value="ECO:0007669"/>
    <property type="project" value="UniProtKB-ARBA"/>
</dbReference>
<dbReference type="Proteomes" id="UP000294886">
    <property type="component" value="Unassembled WGS sequence"/>
</dbReference>
<evidence type="ECO:0000313" key="3">
    <source>
        <dbReference type="EMBL" id="TCO63283.1"/>
    </source>
</evidence>
<feature type="transmembrane region" description="Helical" evidence="1">
    <location>
        <begin position="199"/>
        <end position="217"/>
    </location>
</feature>
<evidence type="ECO:0000256" key="1">
    <source>
        <dbReference type="SAM" id="Phobius"/>
    </source>
</evidence>
<dbReference type="GO" id="GO:0004175">
    <property type="term" value="F:endopeptidase activity"/>
    <property type="evidence" value="ECO:0007669"/>
    <property type="project" value="UniProtKB-ARBA"/>
</dbReference>
<keyword evidence="1" id="KW-0812">Transmembrane</keyword>
<feature type="transmembrane region" description="Helical" evidence="1">
    <location>
        <begin position="238"/>
        <end position="256"/>
    </location>
</feature>
<dbReference type="PANTHER" id="PTHR39430">
    <property type="entry name" value="MEMBRANE-ASSOCIATED PROTEASE-RELATED"/>
    <property type="match status" value="1"/>
</dbReference>
<dbReference type="Pfam" id="PF02517">
    <property type="entry name" value="Rce1-like"/>
    <property type="match status" value="1"/>
</dbReference>
<feature type="transmembrane region" description="Helical" evidence="1">
    <location>
        <begin position="139"/>
        <end position="156"/>
    </location>
</feature>
<feature type="transmembrane region" description="Helical" evidence="1">
    <location>
        <begin position="268"/>
        <end position="290"/>
    </location>
</feature>
<keyword evidence="1" id="KW-1133">Transmembrane helix</keyword>
<feature type="transmembrane region" description="Helical" evidence="1">
    <location>
        <begin position="177"/>
        <end position="193"/>
    </location>
</feature>
<name>A0A4R2JSI8_9THEO</name>
<keyword evidence="1" id="KW-0472">Membrane</keyword>
<comment type="caution">
    <text evidence="3">The sequence shown here is derived from an EMBL/GenBank/DDBJ whole genome shotgun (WGS) entry which is preliminary data.</text>
</comment>
<feature type="transmembrane region" description="Helical" evidence="1">
    <location>
        <begin position="20"/>
        <end position="44"/>
    </location>
</feature>
<evidence type="ECO:0000259" key="2">
    <source>
        <dbReference type="Pfam" id="PF02517"/>
    </source>
</evidence>
<protein>
    <recommendedName>
        <fullName evidence="2">CAAX prenyl protease 2/Lysostaphin resistance protein A-like domain-containing protein</fullName>
    </recommendedName>
</protein>